<evidence type="ECO:0000313" key="1">
    <source>
        <dbReference type="EMBL" id="GJA63045.1"/>
    </source>
</evidence>
<evidence type="ECO:0000313" key="2">
    <source>
        <dbReference type="Proteomes" id="UP000886934"/>
    </source>
</evidence>
<comment type="caution">
    <text evidence="1">The sequence shown here is derived from an EMBL/GenBank/DDBJ whole genome shotgun (WGS) entry which is preliminary data.</text>
</comment>
<dbReference type="Proteomes" id="UP000886934">
    <property type="component" value="Unassembled WGS sequence"/>
</dbReference>
<protein>
    <submittedName>
        <fullName evidence="1">Uncharacterized protein</fullName>
    </submittedName>
</protein>
<sequence>MSIGATKLPRKEITNIDIGKKLFHFGVIIKYTVAKKITTISKYTKVCSLKTEKNATMIMYEKSAIL</sequence>
<gene>
    <name evidence="1" type="ORF">KAM351_16560</name>
</gene>
<dbReference type="EMBL" id="BPNN01000019">
    <property type="protein sequence ID" value="GJA63045.1"/>
    <property type="molecule type" value="Genomic_DNA"/>
</dbReference>
<reference evidence="1" key="1">
    <citation type="submission" date="2021-07" db="EMBL/GenBank/DDBJ databases">
        <title>Draft genome sequence of carbapenem-resistant Aeromonas spp. in Japan.</title>
        <authorList>
            <person name="Maehana S."/>
            <person name="Suzuki M."/>
            <person name="Kitasato H."/>
        </authorList>
    </citation>
    <scope>NUCLEOTIDE SEQUENCE</scope>
    <source>
        <strain evidence="1">KAM351</strain>
    </source>
</reference>
<accession>A0AA37CVV9</accession>
<organism evidence="1 2">
    <name type="scientific">Aeromonas caviae</name>
    <name type="common">Aeromonas punctata</name>
    <dbReference type="NCBI Taxonomy" id="648"/>
    <lineage>
        <taxon>Bacteria</taxon>
        <taxon>Pseudomonadati</taxon>
        <taxon>Pseudomonadota</taxon>
        <taxon>Gammaproteobacteria</taxon>
        <taxon>Aeromonadales</taxon>
        <taxon>Aeromonadaceae</taxon>
        <taxon>Aeromonas</taxon>
    </lineage>
</organism>
<name>A0AA37CVV9_AERCA</name>
<proteinExistence type="predicted"/>
<dbReference type="AlphaFoldDB" id="A0AA37CVV9"/>